<dbReference type="InterPro" id="IPR049452">
    <property type="entry name" value="Anoctamin_TM"/>
</dbReference>
<name>A0A139APL7_GONPJ</name>
<feature type="domain" description="Anoctamin transmembrane" evidence="1">
    <location>
        <begin position="1"/>
        <end position="78"/>
    </location>
</feature>
<dbReference type="Proteomes" id="UP000070544">
    <property type="component" value="Unassembled WGS sequence"/>
</dbReference>
<organism evidence="2 3">
    <name type="scientific">Gonapodya prolifera (strain JEL478)</name>
    <name type="common">Monoblepharis prolifera</name>
    <dbReference type="NCBI Taxonomy" id="1344416"/>
    <lineage>
        <taxon>Eukaryota</taxon>
        <taxon>Fungi</taxon>
        <taxon>Fungi incertae sedis</taxon>
        <taxon>Chytridiomycota</taxon>
        <taxon>Chytridiomycota incertae sedis</taxon>
        <taxon>Monoblepharidomycetes</taxon>
        <taxon>Monoblepharidales</taxon>
        <taxon>Gonapodyaceae</taxon>
        <taxon>Gonapodya</taxon>
    </lineage>
</organism>
<evidence type="ECO:0000313" key="2">
    <source>
        <dbReference type="EMBL" id="KXS18690.1"/>
    </source>
</evidence>
<protein>
    <recommendedName>
        <fullName evidence="1">Anoctamin transmembrane domain-containing protein</fullName>
    </recommendedName>
</protein>
<dbReference type="EMBL" id="KQ965741">
    <property type="protein sequence ID" value="KXS18690.1"/>
    <property type="molecule type" value="Genomic_DNA"/>
</dbReference>
<evidence type="ECO:0000313" key="3">
    <source>
        <dbReference type="Proteomes" id="UP000070544"/>
    </source>
</evidence>
<dbReference type="AlphaFoldDB" id="A0A139APL7"/>
<evidence type="ECO:0000259" key="1">
    <source>
        <dbReference type="Pfam" id="PF04547"/>
    </source>
</evidence>
<sequence length="160" mass="16928">MTAQFGNILLFAIAFPLAPLVGLVNNNFELHTDANKILQLDVAPHLQTRTCHGSLGGAMAVLCFMATLTNLTLVCYYATDDCSRAQSGSNGARSLRRLLSLNACTTYARLTIVDNHAVAAASEGLEEGGGAPASGVHLSVIGDEEAERLIDRAQSYGTFE</sequence>
<accession>A0A139APL7</accession>
<dbReference type="OrthoDB" id="296386at2759"/>
<keyword evidence="3" id="KW-1185">Reference proteome</keyword>
<gene>
    <name evidence="2" type="ORF">M427DRAFT_29586</name>
</gene>
<dbReference type="Pfam" id="PF04547">
    <property type="entry name" value="Anoctamin"/>
    <property type="match status" value="1"/>
</dbReference>
<reference evidence="2 3" key="1">
    <citation type="journal article" date="2015" name="Genome Biol. Evol.">
        <title>Phylogenomic analyses indicate that early fungi evolved digesting cell walls of algal ancestors of land plants.</title>
        <authorList>
            <person name="Chang Y."/>
            <person name="Wang S."/>
            <person name="Sekimoto S."/>
            <person name="Aerts A.L."/>
            <person name="Choi C."/>
            <person name="Clum A."/>
            <person name="LaButti K.M."/>
            <person name="Lindquist E.A."/>
            <person name="Yee Ngan C."/>
            <person name="Ohm R.A."/>
            <person name="Salamov A.A."/>
            <person name="Grigoriev I.V."/>
            <person name="Spatafora J.W."/>
            <person name="Berbee M.L."/>
        </authorList>
    </citation>
    <scope>NUCLEOTIDE SEQUENCE [LARGE SCALE GENOMIC DNA]</scope>
    <source>
        <strain evidence="2 3">JEL478</strain>
    </source>
</reference>
<proteinExistence type="predicted"/>